<dbReference type="InterPro" id="IPR036026">
    <property type="entry name" value="Seven-hairpin_glycosidases"/>
</dbReference>
<organism evidence="2 3">
    <name type="scientific">Stephania yunnanensis</name>
    <dbReference type="NCBI Taxonomy" id="152371"/>
    <lineage>
        <taxon>Eukaryota</taxon>
        <taxon>Viridiplantae</taxon>
        <taxon>Streptophyta</taxon>
        <taxon>Embryophyta</taxon>
        <taxon>Tracheophyta</taxon>
        <taxon>Spermatophyta</taxon>
        <taxon>Magnoliopsida</taxon>
        <taxon>Ranunculales</taxon>
        <taxon>Menispermaceae</taxon>
        <taxon>Menispermoideae</taxon>
        <taxon>Cissampelideae</taxon>
        <taxon>Stephania</taxon>
    </lineage>
</organism>
<dbReference type="GO" id="GO:0005509">
    <property type="term" value="F:calcium ion binding"/>
    <property type="evidence" value="ECO:0007669"/>
    <property type="project" value="InterPro"/>
</dbReference>
<name>A0AAP0KFD8_9MAGN</name>
<dbReference type="Gene3D" id="1.50.10.10">
    <property type="match status" value="1"/>
</dbReference>
<keyword evidence="3" id="KW-1185">Reference proteome</keyword>
<proteinExistence type="predicted"/>
<feature type="region of interest" description="Disordered" evidence="1">
    <location>
        <begin position="1"/>
        <end position="23"/>
    </location>
</feature>
<dbReference type="GO" id="GO:0005975">
    <property type="term" value="P:carbohydrate metabolic process"/>
    <property type="evidence" value="ECO:0007669"/>
    <property type="project" value="InterPro"/>
</dbReference>
<dbReference type="GO" id="GO:0000139">
    <property type="term" value="C:Golgi membrane"/>
    <property type="evidence" value="ECO:0007669"/>
    <property type="project" value="TreeGrafter"/>
</dbReference>
<dbReference type="InterPro" id="IPR050749">
    <property type="entry name" value="Glycosyl_Hydrolase_47"/>
</dbReference>
<evidence type="ECO:0000313" key="3">
    <source>
        <dbReference type="Proteomes" id="UP001420932"/>
    </source>
</evidence>
<dbReference type="Proteomes" id="UP001420932">
    <property type="component" value="Unassembled WGS sequence"/>
</dbReference>
<dbReference type="AlphaFoldDB" id="A0AAP0KFD8"/>
<comment type="caution">
    <text evidence="2">The sequence shown here is derived from an EMBL/GenBank/DDBJ whole genome shotgun (WGS) entry which is preliminary data.</text>
</comment>
<accession>A0AAP0KFD8</accession>
<dbReference type="PANTHER" id="PTHR11742:SF6">
    <property type="entry name" value="MANNOSYL-OLIGOSACCHARIDE ALPHA-1,2-MANNOSIDASE IA-RELATED"/>
    <property type="match status" value="1"/>
</dbReference>
<dbReference type="GO" id="GO:0005783">
    <property type="term" value="C:endoplasmic reticulum"/>
    <property type="evidence" value="ECO:0007669"/>
    <property type="project" value="TreeGrafter"/>
</dbReference>
<dbReference type="GO" id="GO:0004571">
    <property type="term" value="F:mannosyl-oligosaccharide 1,2-alpha-mannosidase activity"/>
    <property type="evidence" value="ECO:0007669"/>
    <property type="project" value="InterPro"/>
</dbReference>
<dbReference type="EMBL" id="JBBNAF010000004">
    <property type="protein sequence ID" value="KAK9151576.1"/>
    <property type="molecule type" value="Genomic_DNA"/>
</dbReference>
<evidence type="ECO:0000313" key="2">
    <source>
        <dbReference type="EMBL" id="KAK9151576.1"/>
    </source>
</evidence>
<reference evidence="2 3" key="1">
    <citation type="submission" date="2024-01" db="EMBL/GenBank/DDBJ databases">
        <title>Genome assemblies of Stephania.</title>
        <authorList>
            <person name="Yang L."/>
        </authorList>
    </citation>
    <scope>NUCLEOTIDE SEQUENCE [LARGE SCALE GENOMIC DNA]</scope>
    <source>
        <strain evidence="2">YNDBR</strain>
        <tissue evidence="2">Leaf</tissue>
    </source>
</reference>
<sequence>MTVGAEPSTSRGEREDRRLSPNPRRITTINLAELKLKAEENSVDVQRRQKVKEAMLHAWTSYEKYAWGQDELRVGLENYRRDLSKLLELHQTT</sequence>
<protein>
    <submittedName>
        <fullName evidence="2">Uncharacterized protein</fullName>
    </submittedName>
</protein>
<evidence type="ECO:0000256" key="1">
    <source>
        <dbReference type="SAM" id="MobiDB-lite"/>
    </source>
</evidence>
<dbReference type="InterPro" id="IPR012341">
    <property type="entry name" value="6hp_glycosidase-like_sf"/>
</dbReference>
<dbReference type="SUPFAM" id="SSF48225">
    <property type="entry name" value="Seven-hairpin glycosidases"/>
    <property type="match status" value="1"/>
</dbReference>
<gene>
    <name evidence="2" type="ORF">Syun_009885</name>
</gene>
<dbReference type="PANTHER" id="PTHR11742">
    <property type="entry name" value="MANNOSYL-OLIGOSACCHARIDE ALPHA-1,2-MANNOSIDASE-RELATED"/>
    <property type="match status" value="1"/>
</dbReference>